<evidence type="ECO:0000313" key="4">
    <source>
        <dbReference type="Proteomes" id="UP000030982"/>
    </source>
</evidence>
<dbReference type="RefSeq" id="WP_043124970.1">
    <property type="nucleotide sequence ID" value="NZ_JTDL01000136.1"/>
</dbReference>
<gene>
    <name evidence="3" type="ORF">LK10_14145</name>
</gene>
<dbReference type="AlphaFoldDB" id="A0A0B2AJE7"/>
<keyword evidence="1" id="KW-0808">Transferase</keyword>
<dbReference type="PROSITE" id="PS51186">
    <property type="entry name" value="GNAT"/>
    <property type="match status" value="1"/>
</dbReference>
<dbReference type="PANTHER" id="PTHR13947">
    <property type="entry name" value="GNAT FAMILY N-ACETYLTRANSFERASE"/>
    <property type="match status" value="1"/>
</dbReference>
<accession>A0A0B2AJE7</accession>
<dbReference type="STRING" id="1338436.LK10_14145"/>
<proteinExistence type="predicted"/>
<evidence type="ECO:0000259" key="2">
    <source>
        <dbReference type="PROSITE" id="PS51186"/>
    </source>
</evidence>
<dbReference type="SUPFAM" id="SSF55729">
    <property type="entry name" value="Acyl-CoA N-acyltransferases (Nat)"/>
    <property type="match status" value="1"/>
</dbReference>
<dbReference type="InterPro" id="IPR000182">
    <property type="entry name" value="GNAT_dom"/>
</dbReference>
<dbReference type="Gene3D" id="3.40.630.30">
    <property type="match status" value="1"/>
</dbReference>
<name>A0A0B2AJE7_9MICC</name>
<dbReference type="CDD" id="cd04301">
    <property type="entry name" value="NAT_SF"/>
    <property type="match status" value="1"/>
</dbReference>
<dbReference type="InterPro" id="IPR050769">
    <property type="entry name" value="NAT_camello-type"/>
</dbReference>
<evidence type="ECO:0000313" key="3">
    <source>
        <dbReference type="EMBL" id="KHL01931.1"/>
    </source>
</evidence>
<comment type="caution">
    <text evidence="3">The sequence shown here is derived from an EMBL/GenBank/DDBJ whole genome shotgun (WGS) entry which is preliminary data.</text>
</comment>
<organism evidence="3 4">
    <name type="scientific">Sinomonas humi</name>
    <dbReference type="NCBI Taxonomy" id="1338436"/>
    <lineage>
        <taxon>Bacteria</taxon>
        <taxon>Bacillati</taxon>
        <taxon>Actinomycetota</taxon>
        <taxon>Actinomycetes</taxon>
        <taxon>Micrococcales</taxon>
        <taxon>Micrococcaceae</taxon>
        <taxon>Sinomonas</taxon>
    </lineage>
</organism>
<dbReference type="Pfam" id="PF13508">
    <property type="entry name" value="Acetyltransf_7"/>
    <property type="match status" value="1"/>
</dbReference>
<keyword evidence="4" id="KW-1185">Reference proteome</keyword>
<dbReference type="EMBL" id="JTDL01000136">
    <property type="protein sequence ID" value="KHL01931.1"/>
    <property type="molecule type" value="Genomic_DNA"/>
</dbReference>
<dbReference type="GO" id="GO:0008080">
    <property type="term" value="F:N-acetyltransferase activity"/>
    <property type="evidence" value="ECO:0007669"/>
    <property type="project" value="InterPro"/>
</dbReference>
<reference evidence="3 4" key="1">
    <citation type="submission" date="2014-09" db="EMBL/GenBank/DDBJ databases">
        <title>Genome sequence of Sinomonas sp. MUSC 117.</title>
        <authorList>
            <person name="Lee L.-H."/>
        </authorList>
    </citation>
    <scope>NUCLEOTIDE SEQUENCE [LARGE SCALE GENOMIC DNA]</scope>
    <source>
        <strain evidence="3 4">MUSC 117</strain>
    </source>
</reference>
<dbReference type="OrthoDB" id="9799092at2"/>
<dbReference type="InterPro" id="IPR016181">
    <property type="entry name" value="Acyl_CoA_acyltransferase"/>
</dbReference>
<sequence length="146" mass="16494">MSIRRAVTEDALAMAEIAYEAYAAYLPRLGGQRPAPMDDDYRVLAEAAETWIIESGSGEVCGFLVLDGDLLKNLAVRPSWQGRGIGRRLLALAEDRVRSSGGHLIRLYTNEAMVENQRLYERAGYVETRRGHEDGFARVFYEKRLR</sequence>
<dbReference type="PANTHER" id="PTHR13947:SF37">
    <property type="entry name" value="LD18367P"/>
    <property type="match status" value="1"/>
</dbReference>
<feature type="domain" description="N-acetyltransferase" evidence="2">
    <location>
        <begin position="1"/>
        <end position="146"/>
    </location>
</feature>
<protein>
    <recommendedName>
        <fullName evidence="2">N-acetyltransferase domain-containing protein</fullName>
    </recommendedName>
</protein>
<evidence type="ECO:0000256" key="1">
    <source>
        <dbReference type="ARBA" id="ARBA00022679"/>
    </source>
</evidence>
<dbReference type="Proteomes" id="UP000030982">
    <property type="component" value="Unassembled WGS sequence"/>
</dbReference>